<reference evidence="1" key="1">
    <citation type="submission" date="2020-02" db="EMBL/GenBank/DDBJ databases">
        <authorList>
            <person name="Meier V. D."/>
        </authorList>
    </citation>
    <scope>NUCLEOTIDE SEQUENCE</scope>
    <source>
        <strain evidence="1">AVDCRST_MAG84</strain>
    </source>
</reference>
<dbReference type="EMBL" id="CADCTZ010000284">
    <property type="protein sequence ID" value="CAA9328939.1"/>
    <property type="molecule type" value="Genomic_DNA"/>
</dbReference>
<sequence>MAFIKLGDDAADFVEADICAIPYPSPNPCGKIASLHGF</sequence>
<proteinExistence type="predicted"/>
<organism evidence="1">
    <name type="scientific">uncultured Microcoleus sp</name>
    <dbReference type="NCBI Taxonomy" id="259945"/>
    <lineage>
        <taxon>Bacteria</taxon>
        <taxon>Bacillati</taxon>
        <taxon>Cyanobacteriota</taxon>
        <taxon>Cyanophyceae</taxon>
        <taxon>Oscillatoriophycideae</taxon>
        <taxon>Oscillatoriales</taxon>
        <taxon>Microcoleaceae</taxon>
        <taxon>Microcoleus</taxon>
        <taxon>environmental samples</taxon>
    </lineage>
</organism>
<accession>A0A6J4LCG2</accession>
<name>A0A6J4LCG2_9CYAN</name>
<evidence type="ECO:0000313" key="1">
    <source>
        <dbReference type="EMBL" id="CAA9328939.1"/>
    </source>
</evidence>
<protein>
    <submittedName>
        <fullName evidence="1">Uncharacterized protein</fullName>
    </submittedName>
</protein>
<dbReference type="AlphaFoldDB" id="A0A6J4LCG2"/>
<gene>
    <name evidence="1" type="ORF">AVDCRST_MAG84-1774</name>
</gene>